<feature type="transmembrane region" description="Helical" evidence="1">
    <location>
        <begin position="120"/>
        <end position="137"/>
    </location>
</feature>
<proteinExistence type="predicted"/>
<dbReference type="Proteomes" id="UP000324897">
    <property type="component" value="Chromosome 2"/>
</dbReference>
<keyword evidence="1" id="KW-0812">Transmembrane</keyword>
<dbReference type="Gramene" id="TVU25579">
    <property type="protein sequence ID" value="TVU25579"/>
    <property type="gene ID" value="EJB05_28081"/>
</dbReference>
<reference evidence="3 4" key="1">
    <citation type="journal article" date="2019" name="Sci. Rep.">
        <title>A high-quality genome of Eragrostis curvula grass provides insights into Poaceae evolution and supports new strategies to enhance forage quality.</title>
        <authorList>
            <person name="Carballo J."/>
            <person name="Santos B.A.C.M."/>
            <person name="Zappacosta D."/>
            <person name="Garbus I."/>
            <person name="Selva J.P."/>
            <person name="Gallo C.A."/>
            <person name="Diaz A."/>
            <person name="Albertini E."/>
            <person name="Caccamo M."/>
            <person name="Echenique V."/>
        </authorList>
    </citation>
    <scope>NUCLEOTIDE SEQUENCE [LARGE SCALE GENOMIC DNA]</scope>
    <source>
        <strain evidence="4">cv. Victoria</strain>
        <tissue evidence="3">Leaf</tissue>
    </source>
</reference>
<keyword evidence="1" id="KW-0472">Membrane</keyword>
<dbReference type="AlphaFoldDB" id="A0A5J9UP09"/>
<dbReference type="EMBL" id="RWGY01000013">
    <property type="protein sequence ID" value="TVU25579.1"/>
    <property type="molecule type" value="Genomic_DNA"/>
</dbReference>
<evidence type="ECO:0000313" key="3">
    <source>
        <dbReference type="EMBL" id="TVU25579.1"/>
    </source>
</evidence>
<feature type="non-terminal residue" evidence="3">
    <location>
        <position position="165"/>
    </location>
</feature>
<evidence type="ECO:0000313" key="4">
    <source>
        <dbReference type="Proteomes" id="UP000324897"/>
    </source>
</evidence>
<feature type="domain" description="Reverse transcriptase zinc-binding" evidence="2">
    <location>
        <begin position="41"/>
        <end position="98"/>
    </location>
</feature>
<organism evidence="3 4">
    <name type="scientific">Eragrostis curvula</name>
    <name type="common">weeping love grass</name>
    <dbReference type="NCBI Taxonomy" id="38414"/>
    <lineage>
        <taxon>Eukaryota</taxon>
        <taxon>Viridiplantae</taxon>
        <taxon>Streptophyta</taxon>
        <taxon>Embryophyta</taxon>
        <taxon>Tracheophyta</taxon>
        <taxon>Spermatophyta</taxon>
        <taxon>Magnoliopsida</taxon>
        <taxon>Liliopsida</taxon>
        <taxon>Poales</taxon>
        <taxon>Poaceae</taxon>
        <taxon>PACMAD clade</taxon>
        <taxon>Chloridoideae</taxon>
        <taxon>Eragrostideae</taxon>
        <taxon>Eragrostidinae</taxon>
        <taxon>Eragrostis</taxon>
    </lineage>
</organism>
<dbReference type="OrthoDB" id="693277at2759"/>
<sequence>MDSTIVDEAVVDGMEIEELIGGAHQLELTKSCTLCISLTMIEHKVFFWLLLHDRVNTRGLLKRRNMHLDSYSSELCIWQREETLIHMFIRFNFAKAAWHRIGIALHLNTLQVVKFFKRKLAVPFFVDIIIVMCWSMWTTRNDCIFKQVDSTVDNCIQKFFRELKM</sequence>
<keyword evidence="1" id="KW-1133">Transmembrane helix</keyword>
<keyword evidence="4" id="KW-1185">Reference proteome</keyword>
<evidence type="ECO:0000256" key="1">
    <source>
        <dbReference type="SAM" id="Phobius"/>
    </source>
</evidence>
<accession>A0A5J9UP09</accession>
<dbReference type="InterPro" id="IPR026960">
    <property type="entry name" value="RVT-Znf"/>
</dbReference>
<protein>
    <recommendedName>
        <fullName evidence="2">Reverse transcriptase zinc-binding domain-containing protein</fullName>
    </recommendedName>
</protein>
<feature type="non-terminal residue" evidence="3">
    <location>
        <position position="1"/>
    </location>
</feature>
<comment type="caution">
    <text evidence="3">The sequence shown here is derived from an EMBL/GenBank/DDBJ whole genome shotgun (WGS) entry which is preliminary data.</text>
</comment>
<gene>
    <name evidence="3" type="ORF">EJB05_28081</name>
</gene>
<name>A0A5J9UP09_9POAL</name>
<dbReference type="Pfam" id="PF13966">
    <property type="entry name" value="zf-RVT"/>
    <property type="match status" value="1"/>
</dbReference>
<evidence type="ECO:0000259" key="2">
    <source>
        <dbReference type="Pfam" id="PF13966"/>
    </source>
</evidence>